<feature type="compositionally biased region" description="Polar residues" evidence="2">
    <location>
        <begin position="72"/>
        <end position="81"/>
    </location>
</feature>
<dbReference type="Proteomes" id="UP000596660">
    <property type="component" value="Unplaced"/>
</dbReference>
<keyword evidence="1" id="KW-0862">Zinc</keyword>
<dbReference type="SUPFAM" id="SSF57667">
    <property type="entry name" value="beta-beta-alpha zinc fingers"/>
    <property type="match status" value="1"/>
</dbReference>
<evidence type="ECO:0000256" key="2">
    <source>
        <dbReference type="SAM" id="MobiDB-lite"/>
    </source>
</evidence>
<keyword evidence="1" id="KW-0863">Zinc-finger</keyword>
<dbReference type="PROSITE" id="PS00028">
    <property type="entry name" value="ZINC_FINGER_C2H2_1"/>
    <property type="match status" value="1"/>
</dbReference>
<keyword evidence="5" id="KW-1185">Reference proteome</keyword>
<organism evidence="4 5">
    <name type="scientific">Chenopodium quinoa</name>
    <name type="common">Quinoa</name>
    <dbReference type="NCBI Taxonomy" id="63459"/>
    <lineage>
        <taxon>Eukaryota</taxon>
        <taxon>Viridiplantae</taxon>
        <taxon>Streptophyta</taxon>
        <taxon>Embryophyta</taxon>
        <taxon>Tracheophyta</taxon>
        <taxon>Spermatophyta</taxon>
        <taxon>Magnoliopsida</taxon>
        <taxon>eudicotyledons</taxon>
        <taxon>Gunneridae</taxon>
        <taxon>Pentapetalae</taxon>
        <taxon>Caryophyllales</taxon>
        <taxon>Chenopodiaceae</taxon>
        <taxon>Chenopodioideae</taxon>
        <taxon>Atripliceae</taxon>
        <taxon>Chenopodium</taxon>
    </lineage>
</organism>
<feature type="domain" description="C2H2-type" evidence="3">
    <location>
        <begin position="167"/>
        <end position="194"/>
    </location>
</feature>
<dbReference type="GO" id="GO:0008270">
    <property type="term" value="F:zinc ion binding"/>
    <property type="evidence" value="ECO:0007669"/>
    <property type="project" value="UniProtKB-KW"/>
</dbReference>
<dbReference type="Pfam" id="PF13912">
    <property type="entry name" value="zf-C2H2_6"/>
    <property type="match status" value="1"/>
</dbReference>
<keyword evidence="1" id="KW-0479">Metal-binding</keyword>
<dbReference type="AlphaFoldDB" id="A0A803NDM9"/>
<evidence type="ECO:0000313" key="5">
    <source>
        <dbReference type="Proteomes" id="UP000596660"/>
    </source>
</evidence>
<dbReference type="PANTHER" id="PTHR47591:SF1">
    <property type="entry name" value="ZINC FINGER PROTEIN ZAT2-RELATED"/>
    <property type="match status" value="1"/>
</dbReference>
<dbReference type="EnsemblPlants" id="AUR62044226-RA">
    <property type="protein sequence ID" value="AUR62044226-RA:cds"/>
    <property type="gene ID" value="AUR62044226"/>
</dbReference>
<feature type="compositionally biased region" description="Pro residues" evidence="2">
    <location>
        <begin position="1"/>
        <end position="31"/>
    </location>
</feature>
<name>A0A803NDM9_CHEQI</name>
<evidence type="ECO:0000313" key="4">
    <source>
        <dbReference type="EnsemblPlants" id="AUR62044226-RA:cds"/>
    </source>
</evidence>
<feature type="region of interest" description="Disordered" evidence="2">
    <location>
        <begin position="1"/>
        <end position="33"/>
    </location>
</feature>
<reference evidence="4" key="2">
    <citation type="submission" date="2021-03" db="UniProtKB">
        <authorList>
            <consortium name="EnsemblPlants"/>
        </authorList>
    </citation>
    <scope>IDENTIFICATION</scope>
</reference>
<feature type="region of interest" description="Disordered" evidence="2">
    <location>
        <begin position="45"/>
        <end position="94"/>
    </location>
</feature>
<dbReference type="PROSITE" id="PS50157">
    <property type="entry name" value="ZINC_FINGER_C2H2_2"/>
    <property type="match status" value="1"/>
</dbReference>
<protein>
    <recommendedName>
        <fullName evidence="3">C2H2-type domain-containing protein</fullName>
    </recommendedName>
</protein>
<sequence length="203" mass="21442">MDNTPPPPPPPLPLPPPTPIPIPLSLSPPTPTSYVHNHKDLLLPFPPPTTPISSSPTASLRKKRHSKLLRIDTSTSTTPANKKNLRSHHHARSVGKPFGPGRLFSVICDATPNVSGVALTLRLIFDVVSLPPTPTTTTDDHEVAASLLLLAAGPVSPDVALASPPRFECSSCKKTFGSHQALGGHRASHKNVKGCFAITKSAT</sequence>
<dbReference type="Gramene" id="AUR62044226-RA">
    <property type="protein sequence ID" value="AUR62044226-RA:cds"/>
    <property type="gene ID" value="AUR62044226"/>
</dbReference>
<dbReference type="InterPro" id="IPR036236">
    <property type="entry name" value="Znf_C2H2_sf"/>
</dbReference>
<evidence type="ECO:0000256" key="1">
    <source>
        <dbReference type="PROSITE-ProRule" id="PRU00042"/>
    </source>
</evidence>
<dbReference type="InterPro" id="IPR013087">
    <property type="entry name" value="Znf_C2H2_type"/>
</dbReference>
<reference evidence="4" key="1">
    <citation type="journal article" date="2017" name="Nature">
        <title>The genome of Chenopodium quinoa.</title>
        <authorList>
            <person name="Jarvis D.E."/>
            <person name="Ho Y.S."/>
            <person name="Lightfoot D.J."/>
            <person name="Schmoeckel S.M."/>
            <person name="Li B."/>
            <person name="Borm T.J.A."/>
            <person name="Ohyanagi H."/>
            <person name="Mineta K."/>
            <person name="Michell C.T."/>
            <person name="Saber N."/>
            <person name="Kharbatia N.M."/>
            <person name="Rupper R.R."/>
            <person name="Sharp A.R."/>
            <person name="Dally N."/>
            <person name="Boughton B.A."/>
            <person name="Woo Y.H."/>
            <person name="Gao G."/>
            <person name="Schijlen E.G.W.M."/>
            <person name="Guo X."/>
            <person name="Momin A.A."/>
            <person name="Negrao S."/>
            <person name="Al-Babili S."/>
            <person name="Gehring C."/>
            <person name="Roessner U."/>
            <person name="Jung C."/>
            <person name="Murphy K."/>
            <person name="Arold S.T."/>
            <person name="Gojobori T."/>
            <person name="van der Linden C.G."/>
            <person name="van Loo E.N."/>
            <person name="Jellen E.N."/>
            <person name="Maughan P.J."/>
            <person name="Tester M."/>
        </authorList>
    </citation>
    <scope>NUCLEOTIDE SEQUENCE [LARGE SCALE GENOMIC DNA]</scope>
    <source>
        <strain evidence="4">cv. PI 614886</strain>
    </source>
</reference>
<proteinExistence type="predicted"/>
<feature type="compositionally biased region" description="Basic residues" evidence="2">
    <location>
        <begin position="83"/>
        <end position="93"/>
    </location>
</feature>
<accession>A0A803NDM9</accession>
<evidence type="ECO:0000259" key="3">
    <source>
        <dbReference type="PROSITE" id="PS50157"/>
    </source>
</evidence>
<dbReference type="PANTHER" id="PTHR47591">
    <property type="entry name" value="ZINC FINGER PROTEIN ZAT2-RELATED"/>
    <property type="match status" value="1"/>
</dbReference>